<dbReference type="EMBL" id="CP055538">
    <property type="protein sequence ID" value="QLO13799.1"/>
    <property type="molecule type" value="Genomic_DNA"/>
</dbReference>
<sequence>MTTPSDKPQYKELLHFLGYFGKHCFDNEKTFFSNNEVLELAIHFNKKTLSNYNVQDFIDPLVQSGILSLHKNEVTFSQPSFMYYAISYFMKHDEELKNKILSPDNYLLLDKVVEYYASQNASSLELLNILQERTKLIIDEMASTIKEDKNTDVSNLDINSMERISILDLISSREDVETYVEKLKSDKVANDNHLDEVAPLNSEDQNCEINIEEQDDKVGLPNLLLQNLSLYSRVFRNTELTMDPEKTIDIFNDITDGYMFYMKSFILMMDESYVIPYILPALEKKMAEDNLSEKEKKKVIELFKTVLSLVRSAMPNNIQMVMTDVISSKKPRIENIIKATRENTTDEVKNAILGYVLMDIKDENILPLVNELSKIKNNIVQESLFFKINHAIISNYDLPRKDIESLKGTLKKIAIDKKMTNMPTISSAMSAINDDGIIK</sequence>
<reference evidence="3" key="1">
    <citation type="submission" date="2020-06" db="EMBL/GenBank/DDBJ databases">
        <title>REHAB project genomes.</title>
        <authorList>
            <person name="Shaw L.P."/>
        </authorList>
    </citation>
    <scope>NUCLEOTIDE SEQUENCE [LARGE SCALE GENOMIC DNA]</scope>
    <source>
        <strain evidence="3">RHBSTW-00398</strain>
    </source>
</reference>
<proteinExistence type="predicted"/>
<dbReference type="AlphaFoldDB" id="A0AAE7GSN3"/>
<evidence type="ECO:0000259" key="1">
    <source>
        <dbReference type="Pfam" id="PF24406"/>
    </source>
</evidence>
<evidence type="ECO:0000313" key="3">
    <source>
        <dbReference type="Proteomes" id="UP000510650"/>
    </source>
</evidence>
<accession>A0AAE7GSN3</accession>
<protein>
    <recommendedName>
        <fullName evidence="1">STAND NTPase 4 small alpha/beta domain-containing protein</fullName>
    </recommendedName>
</protein>
<gene>
    <name evidence="2" type="ORF">HV183_10350</name>
</gene>
<dbReference type="RefSeq" id="WP_181219575.1">
    <property type="nucleotide sequence ID" value="NZ_CP055538.1"/>
</dbReference>
<name>A0AAE7GSN3_CITFR</name>
<evidence type="ECO:0000313" key="2">
    <source>
        <dbReference type="EMBL" id="QLO13799.1"/>
    </source>
</evidence>
<feature type="domain" description="STAND NTPase 4 small alpha/beta" evidence="1">
    <location>
        <begin position="31"/>
        <end position="84"/>
    </location>
</feature>
<organism evidence="2 3">
    <name type="scientific">Citrobacter freundii</name>
    <dbReference type="NCBI Taxonomy" id="546"/>
    <lineage>
        <taxon>Bacteria</taxon>
        <taxon>Pseudomonadati</taxon>
        <taxon>Pseudomonadota</taxon>
        <taxon>Gammaproteobacteria</taxon>
        <taxon>Enterobacterales</taxon>
        <taxon>Enterobacteriaceae</taxon>
        <taxon>Citrobacter</taxon>
        <taxon>Citrobacter freundii complex</taxon>
    </lineage>
</organism>
<dbReference type="Proteomes" id="UP000510650">
    <property type="component" value="Chromosome"/>
</dbReference>
<dbReference type="InterPro" id="IPR057123">
    <property type="entry name" value="STAND_NTPase4_dom"/>
</dbReference>
<dbReference type="Pfam" id="PF24406">
    <property type="entry name" value="nSTAND_NTPase4"/>
    <property type="match status" value="1"/>
</dbReference>